<proteinExistence type="predicted"/>
<organism evidence="2 3">
    <name type="scientific">Metabacillus indicus</name>
    <name type="common">Bacillus indicus</name>
    <dbReference type="NCBI Taxonomy" id="246786"/>
    <lineage>
        <taxon>Bacteria</taxon>
        <taxon>Bacillati</taxon>
        <taxon>Bacillota</taxon>
        <taxon>Bacilli</taxon>
        <taxon>Bacillales</taxon>
        <taxon>Bacillaceae</taxon>
        <taxon>Metabacillus</taxon>
    </lineage>
</organism>
<dbReference type="SUPFAM" id="SSF56281">
    <property type="entry name" value="Metallo-hydrolase/oxidoreductase"/>
    <property type="match status" value="1"/>
</dbReference>
<evidence type="ECO:0000313" key="3">
    <source>
        <dbReference type="Proteomes" id="UP000028549"/>
    </source>
</evidence>
<evidence type="ECO:0000313" key="2">
    <source>
        <dbReference type="EMBL" id="KEZ53520.1"/>
    </source>
</evidence>
<dbReference type="SMART" id="SM00849">
    <property type="entry name" value="Lactamase_B"/>
    <property type="match status" value="1"/>
</dbReference>
<protein>
    <submittedName>
        <fullName evidence="2">Beta-lactamase</fullName>
    </submittedName>
</protein>
<dbReference type="Proteomes" id="UP000028549">
    <property type="component" value="Unassembled WGS sequence"/>
</dbReference>
<name>A0A084H1Q8_METID</name>
<dbReference type="InterPro" id="IPR036866">
    <property type="entry name" value="RibonucZ/Hydroxyglut_hydro"/>
</dbReference>
<dbReference type="STRING" id="246786.GS18_0200560"/>
<dbReference type="Pfam" id="PF00753">
    <property type="entry name" value="Lactamase_B"/>
    <property type="match status" value="1"/>
</dbReference>
<dbReference type="InterPro" id="IPR001279">
    <property type="entry name" value="Metallo-B-lactamas"/>
</dbReference>
<dbReference type="AlphaFoldDB" id="A0A084H1Q8"/>
<dbReference type="OrthoDB" id="11380at2"/>
<reference evidence="2 3" key="1">
    <citation type="journal article" date="2005" name="Int. J. Syst. Evol. Microbiol.">
        <title>Bacillus cibi sp. nov., isolated from jeotgal, a traditional Korean fermented seafood.</title>
        <authorList>
            <person name="Yoon J.H."/>
            <person name="Lee C.H."/>
            <person name="Oh T.K."/>
        </authorList>
    </citation>
    <scope>NUCLEOTIDE SEQUENCE [LARGE SCALE GENOMIC DNA]</scope>
    <source>
        <strain evidence="2 3">DSM 16189</strain>
    </source>
</reference>
<dbReference type="RefSeq" id="WP_029565164.1">
    <property type="nucleotide sequence ID" value="NZ_JNVC02000001.1"/>
</dbReference>
<sequence>MKFIQLSETCYYFESAVNIGYIKSGESGMLIDAGLDRQAAKKVISQLEKNELPLTHLFITHAHADHYGGASYIQEQLAVYTFASKEEAAILRNPVLEPLYLFHGALPLPELRNKFLEGPPIAVDEEVTEGTYWFGEQSFECIALPGHSLMQMGVLSDGILYAADSYFGAEQLFKHKIPYIIDAEETLHSLNRLLELNAAGAVPGHGAFEASFKDTVKVNASYHLKVLDSLEKKLTPSGIPFDEVIQSMCEEYDVAAERLSSWLLYRTAITAYLTKLIKEEKVEFIIRDAMLFVRSKN</sequence>
<dbReference type="PANTHER" id="PTHR42951">
    <property type="entry name" value="METALLO-BETA-LACTAMASE DOMAIN-CONTAINING"/>
    <property type="match status" value="1"/>
</dbReference>
<accession>A0A084H1Q8</accession>
<gene>
    <name evidence="2" type="ORF">GS18_0200560</name>
</gene>
<evidence type="ECO:0000259" key="1">
    <source>
        <dbReference type="SMART" id="SM00849"/>
    </source>
</evidence>
<dbReference type="CDD" id="cd07743">
    <property type="entry name" value="metallo-hydrolase-like_MBL-fold"/>
    <property type="match status" value="1"/>
</dbReference>
<dbReference type="EMBL" id="JNVC02000001">
    <property type="protein sequence ID" value="KEZ53520.1"/>
    <property type="molecule type" value="Genomic_DNA"/>
</dbReference>
<dbReference type="PANTHER" id="PTHR42951:SF14">
    <property type="entry name" value="METALLO-BETA-LACTAMASE SUPERFAMILY PROTEIN"/>
    <property type="match status" value="1"/>
</dbReference>
<comment type="caution">
    <text evidence="2">The sequence shown here is derived from an EMBL/GenBank/DDBJ whole genome shotgun (WGS) entry which is preliminary data.</text>
</comment>
<dbReference type="Gene3D" id="3.60.15.10">
    <property type="entry name" value="Ribonuclease Z/Hydroxyacylglutathione hydrolase-like"/>
    <property type="match status" value="1"/>
</dbReference>
<feature type="domain" description="Metallo-beta-lactamase" evidence="1">
    <location>
        <begin position="16"/>
        <end position="205"/>
    </location>
</feature>
<keyword evidence="3" id="KW-1185">Reference proteome</keyword>
<dbReference type="InterPro" id="IPR050855">
    <property type="entry name" value="NDM-1-like"/>
</dbReference>